<proteinExistence type="predicted"/>
<feature type="region of interest" description="Disordered" evidence="1">
    <location>
        <begin position="74"/>
        <end position="107"/>
    </location>
</feature>
<reference evidence="2 3" key="1">
    <citation type="journal article" date="2015" name="Genome Biol. Evol.">
        <title>Characterization of Three Mycobacterium spp. with Potential Use in Bioremediation by Genome Sequencing and Comparative Genomics.</title>
        <authorList>
            <person name="Das S."/>
            <person name="Pettersson B.M."/>
            <person name="Behra P.R."/>
            <person name="Ramesh M."/>
            <person name="Dasgupta S."/>
            <person name="Bhattacharya A."/>
            <person name="Kirsebom L.A."/>
        </authorList>
    </citation>
    <scope>NUCLEOTIDE SEQUENCE [LARGE SCALE GENOMIC DNA]</scope>
    <source>
        <strain evidence="2 3">DSM 43826</strain>
    </source>
</reference>
<dbReference type="PATRIC" id="fig|37916.4.peg.6854"/>
<protein>
    <submittedName>
        <fullName evidence="2">Uncharacterized protein</fullName>
    </submittedName>
</protein>
<gene>
    <name evidence="2" type="ORF">MCHLDSM_06838</name>
</gene>
<name>A0A0J6Y332_9MYCO</name>
<evidence type="ECO:0000256" key="1">
    <source>
        <dbReference type="SAM" id="MobiDB-lite"/>
    </source>
</evidence>
<comment type="caution">
    <text evidence="2">The sequence shown here is derived from an EMBL/GenBank/DDBJ whole genome shotgun (WGS) entry which is preliminary data.</text>
</comment>
<sequence>MKWMIFNIALAAHERSNTGNLSGESFIHIREKGRPVADYGTSVSARLAKPIAMGLSGLAAAAALMTIGVGTASADDMSADPSTPGNGREADGAVRSPDVSNGSSGVYAQGEVRTSGFGEALASQGGEVRTSTRGVPGTKAWVFSGAAGDISACVYDGPWCANWMAIPFDINNP</sequence>
<organism evidence="2 3">
    <name type="scientific">Mycolicibacterium chlorophenolicum</name>
    <dbReference type="NCBI Taxonomy" id="37916"/>
    <lineage>
        <taxon>Bacteria</taxon>
        <taxon>Bacillati</taxon>
        <taxon>Actinomycetota</taxon>
        <taxon>Actinomycetes</taxon>
        <taxon>Mycobacteriales</taxon>
        <taxon>Mycobacteriaceae</taxon>
        <taxon>Mycolicibacterium</taxon>
    </lineage>
</organism>
<dbReference type="AlphaFoldDB" id="A0A0J6Y332"/>
<keyword evidence="3" id="KW-1185">Reference proteome</keyword>
<dbReference type="Proteomes" id="UP000036513">
    <property type="component" value="Unassembled WGS sequence"/>
</dbReference>
<evidence type="ECO:0000313" key="2">
    <source>
        <dbReference type="EMBL" id="KMO67586.1"/>
    </source>
</evidence>
<dbReference type="EMBL" id="JYNL01000069">
    <property type="protein sequence ID" value="KMO67586.1"/>
    <property type="molecule type" value="Genomic_DNA"/>
</dbReference>
<evidence type="ECO:0000313" key="3">
    <source>
        <dbReference type="Proteomes" id="UP000036513"/>
    </source>
</evidence>
<accession>A0A0J6Y332</accession>